<organism evidence="2 3">
    <name type="scientific">Aspergillus pseudoustus</name>
    <dbReference type="NCBI Taxonomy" id="1810923"/>
    <lineage>
        <taxon>Eukaryota</taxon>
        <taxon>Fungi</taxon>
        <taxon>Dikarya</taxon>
        <taxon>Ascomycota</taxon>
        <taxon>Pezizomycotina</taxon>
        <taxon>Eurotiomycetes</taxon>
        <taxon>Eurotiomycetidae</taxon>
        <taxon>Eurotiales</taxon>
        <taxon>Aspergillaceae</taxon>
        <taxon>Aspergillus</taxon>
        <taxon>Aspergillus subgen. Nidulantes</taxon>
    </lineage>
</organism>
<accession>A0ABR4IVY5</accession>
<gene>
    <name evidence="2" type="ORF">BJY01DRAFT_226309</name>
</gene>
<evidence type="ECO:0000313" key="3">
    <source>
        <dbReference type="Proteomes" id="UP001610446"/>
    </source>
</evidence>
<keyword evidence="1" id="KW-0812">Transmembrane</keyword>
<dbReference type="Proteomes" id="UP001610446">
    <property type="component" value="Unassembled WGS sequence"/>
</dbReference>
<reference evidence="2 3" key="1">
    <citation type="submission" date="2024-07" db="EMBL/GenBank/DDBJ databases">
        <title>Section-level genome sequencing and comparative genomics of Aspergillus sections Usti and Cavernicolus.</title>
        <authorList>
            <consortium name="Lawrence Berkeley National Laboratory"/>
            <person name="Nybo J.L."/>
            <person name="Vesth T.C."/>
            <person name="Theobald S."/>
            <person name="Frisvad J.C."/>
            <person name="Larsen T.O."/>
            <person name="Kjaerboelling I."/>
            <person name="Rothschild-Mancinelli K."/>
            <person name="Lyhne E.K."/>
            <person name="Kogle M.E."/>
            <person name="Barry K."/>
            <person name="Clum A."/>
            <person name="Na H."/>
            <person name="Ledsgaard L."/>
            <person name="Lin J."/>
            <person name="Lipzen A."/>
            <person name="Kuo A."/>
            <person name="Riley R."/>
            <person name="Mondo S."/>
            <person name="Labutti K."/>
            <person name="Haridas S."/>
            <person name="Pangalinan J."/>
            <person name="Salamov A.A."/>
            <person name="Simmons B.A."/>
            <person name="Magnuson J.K."/>
            <person name="Chen J."/>
            <person name="Drula E."/>
            <person name="Henrissat B."/>
            <person name="Wiebenga A."/>
            <person name="Lubbers R.J."/>
            <person name="Gomes A.C."/>
            <person name="Makela M.R."/>
            <person name="Stajich J."/>
            <person name="Grigoriev I.V."/>
            <person name="Mortensen U.H."/>
            <person name="De Vries R.P."/>
            <person name="Baker S.E."/>
            <person name="Andersen M.R."/>
        </authorList>
    </citation>
    <scope>NUCLEOTIDE SEQUENCE [LARGE SCALE GENOMIC DNA]</scope>
    <source>
        <strain evidence="2 3">CBS 123904</strain>
    </source>
</reference>
<proteinExistence type="predicted"/>
<keyword evidence="3" id="KW-1185">Reference proteome</keyword>
<dbReference type="EMBL" id="JBFXLU010000272">
    <property type="protein sequence ID" value="KAL2831939.1"/>
    <property type="molecule type" value="Genomic_DNA"/>
</dbReference>
<evidence type="ECO:0000313" key="2">
    <source>
        <dbReference type="EMBL" id="KAL2831939.1"/>
    </source>
</evidence>
<evidence type="ECO:0000256" key="1">
    <source>
        <dbReference type="SAM" id="Phobius"/>
    </source>
</evidence>
<feature type="transmembrane region" description="Helical" evidence="1">
    <location>
        <begin position="15"/>
        <end position="34"/>
    </location>
</feature>
<keyword evidence="1" id="KW-0472">Membrane</keyword>
<protein>
    <submittedName>
        <fullName evidence="2">Uncharacterized protein</fullName>
    </submittedName>
</protein>
<keyword evidence="1" id="KW-1133">Transmembrane helix</keyword>
<name>A0ABR4IVY5_9EURO</name>
<sequence>MNTNRWLFNNLYFPLFNRLVGTVIFIYITCYNILDFENILKTTSQDSNIQMSFL</sequence>
<comment type="caution">
    <text evidence="2">The sequence shown here is derived from an EMBL/GenBank/DDBJ whole genome shotgun (WGS) entry which is preliminary data.</text>
</comment>